<evidence type="ECO:0000259" key="3">
    <source>
        <dbReference type="Pfam" id="PF12089"/>
    </source>
</evidence>
<feature type="domain" description="DUF3566" evidence="3">
    <location>
        <begin position="78"/>
        <end position="122"/>
    </location>
</feature>
<evidence type="ECO:0000256" key="2">
    <source>
        <dbReference type="SAM" id="Phobius"/>
    </source>
</evidence>
<name>A0ABY6EBU5_9ACTN</name>
<protein>
    <submittedName>
        <fullName evidence="4">DUF3566 domain-containing protein</fullName>
    </submittedName>
</protein>
<evidence type="ECO:0000313" key="5">
    <source>
        <dbReference type="Proteomes" id="UP001061298"/>
    </source>
</evidence>
<dbReference type="Pfam" id="PF12089">
    <property type="entry name" value="DUF3566"/>
    <property type="match status" value="2"/>
</dbReference>
<feature type="domain" description="DUF3566" evidence="3">
    <location>
        <begin position="29"/>
        <end position="72"/>
    </location>
</feature>
<accession>A0ABY6EBU5</accession>
<proteinExistence type="predicted"/>
<keyword evidence="2" id="KW-1133">Transmembrane helix</keyword>
<gene>
    <name evidence="4" type="ORF">N8I84_34690</name>
</gene>
<reference evidence="4" key="1">
    <citation type="submission" date="2022-10" db="EMBL/GenBank/DDBJ databases">
        <authorList>
            <person name="Mo P."/>
        </authorList>
    </citation>
    <scope>NUCLEOTIDE SEQUENCE</scope>
    <source>
        <strain evidence="4">HUAS 13-4</strain>
    </source>
</reference>
<dbReference type="RefSeq" id="WP_263233430.1">
    <property type="nucleotide sequence ID" value="NZ_CP106793.1"/>
</dbReference>
<keyword evidence="5" id="KW-1185">Reference proteome</keyword>
<evidence type="ECO:0000313" key="4">
    <source>
        <dbReference type="EMBL" id="UXY23276.1"/>
    </source>
</evidence>
<keyword evidence="2" id="KW-0472">Membrane</keyword>
<feature type="transmembrane region" description="Helical" evidence="2">
    <location>
        <begin position="46"/>
        <end position="75"/>
    </location>
</feature>
<feature type="transmembrane region" description="Helical" evidence="2">
    <location>
        <begin position="82"/>
        <end position="107"/>
    </location>
</feature>
<organism evidence="4 5">
    <name type="scientific">Streptomyces cynarae</name>
    <dbReference type="NCBI Taxonomy" id="2981134"/>
    <lineage>
        <taxon>Bacteria</taxon>
        <taxon>Bacillati</taxon>
        <taxon>Actinomycetota</taxon>
        <taxon>Actinomycetes</taxon>
        <taxon>Kitasatosporales</taxon>
        <taxon>Streptomycetaceae</taxon>
        <taxon>Streptomyces</taxon>
    </lineage>
</organism>
<dbReference type="Proteomes" id="UP001061298">
    <property type="component" value="Chromosome"/>
</dbReference>
<dbReference type="InterPro" id="IPR021949">
    <property type="entry name" value="DUF3566_TM"/>
</dbReference>
<evidence type="ECO:0000256" key="1">
    <source>
        <dbReference type="SAM" id="MobiDB-lite"/>
    </source>
</evidence>
<keyword evidence="2" id="KW-0812">Transmembrane</keyword>
<feature type="region of interest" description="Disordered" evidence="1">
    <location>
        <begin position="1"/>
        <end position="31"/>
    </location>
</feature>
<sequence length="125" mass="12584">MSATPGAADGRGSGGLRDGGRPAPRTPGARLRLSGADPWSVMTTSFLISVTLGLCSIVTVALLWVLLTVVGAVAWRSLGWALALTAGVAVVEVALTTALATLAAFLYNMSAGLVGGVELTATEDE</sequence>
<dbReference type="EMBL" id="CP106793">
    <property type="protein sequence ID" value="UXY23276.1"/>
    <property type="molecule type" value="Genomic_DNA"/>
</dbReference>